<evidence type="ECO:0000313" key="1">
    <source>
        <dbReference type="EMBL" id="MCP8898811.1"/>
    </source>
</evidence>
<dbReference type="AlphaFoldDB" id="A0A9X2KSG8"/>
<evidence type="ECO:0000313" key="2">
    <source>
        <dbReference type="Proteomes" id="UP001139319"/>
    </source>
</evidence>
<name>A0A9X2KSG8_9GAMM</name>
<dbReference type="InterPro" id="IPR027417">
    <property type="entry name" value="P-loop_NTPase"/>
</dbReference>
<dbReference type="EMBL" id="JAMFTH010000001">
    <property type="protein sequence ID" value="MCP8898811.1"/>
    <property type="molecule type" value="Genomic_DNA"/>
</dbReference>
<comment type="caution">
    <text evidence="1">The sequence shown here is derived from an EMBL/GenBank/DDBJ whole genome shotgun (WGS) entry which is preliminary data.</text>
</comment>
<reference evidence="1" key="1">
    <citation type="submission" date="2022-05" db="EMBL/GenBank/DDBJ databases">
        <authorList>
            <person name="Sun H.-N."/>
        </authorList>
    </citation>
    <scope>NUCLEOTIDE SEQUENCE</scope>
    <source>
        <strain evidence="1">HB14</strain>
    </source>
</reference>
<protein>
    <recommendedName>
        <fullName evidence="3">Cell division inhibitor</fullName>
    </recommendedName>
</protein>
<dbReference type="SUPFAM" id="SSF52540">
    <property type="entry name" value="P-loop containing nucleoside triphosphate hydrolases"/>
    <property type="match status" value="1"/>
</dbReference>
<accession>A0A9X2KSG8</accession>
<evidence type="ECO:0008006" key="3">
    <source>
        <dbReference type="Google" id="ProtNLM"/>
    </source>
</evidence>
<keyword evidence="2" id="KW-1185">Reference proteome</keyword>
<dbReference type="Proteomes" id="UP001139319">
    <property type="component" value="Unassembled WGS sequence"/>
</dbReference>
<proteinExistence type="predicted"/>
<dbReference type="Gene3D" id="3.40.50.300">
    <property type="entry name" value="P-loop containing nucleotide triphosphate hydrolases"/>
    <property type="match status" value="1"/>
</dbReference>
<sequence>MINPQPLQSPSVQPQTTQPSGLTELVLTQHSAGSWLMVMPMIAHLSRQGGDRWLTWLTQEPVPAKILQEFGVDTSRLRLVHCKSEEEQLWVCWDALALGNSHTVIANPGSLTKQALAQLEKASQIGQSQGLLIRER</sequence>
<organism evidence="1 2">
    <name type="scientific">Gilvimarinus xylanilyticus</name>
    <dbReference type="NCBI Taxonomy" id="2944139"/>
    <lineage>
        <taxon>Bacteria</taxon>
        <taxon>Pseudomonadati</taxon>
        <taxon>Pseudomonadota</taxon>
        <taxon>Gammaproteobacteria</taxon>
        <taxon>Cellvibrionales</taxon>
        <taxon>Cellvibrionaceae</taxon>
        <taxon>Gilvimarinus</taxon>
    </lineage>
</organism>
<dbReference type="RefSeq" id="WP_253967079.1">
    <property type="nucleotide sequence ID" value="NZ_JAMFTH010000001.1"/>
</dbReference>
<gene>
    <name evidence="1" type="ORF">M6D89_05805</name>
</gene>
<reference evidence="1" key="2">
    <citation type="submission" date="2023-01" db="EMBL/GenBank/DDBJ databases">
        <title>Gilvimarinus xylanilyticus HB14 isolated from Caulerpa lentillifera aquaculture base in Hainan, China.</title>
        <authorList>
            <person name="Zhang Y.-J."/>
        </authorList>
    </citation>
    <scope>NUCLEOTIDE SEQUENCE</scope>
    <source>
        <strain evidence="1">HB14</strain>
    </source>
</reference>